<protein>
    <recommendedName>
        <fullName evidence="1">Alpha-macroglobulin receptor-binding domain-containing protein</fullName>
    </recommendedName>
</protein>
<organism evidence="2 3">
    <name type="scientific">Oncorhynchus mykiss</name>
    <name type="common">Rainbow trout</name>
    <name type="synonym">Salmo gairdneri</name>
    <dbReference type="NCBI Taxonomy" id="8022"/>
    <lineage>
        <taxon>Eukaryota</taxon>
        <taxon>Metazoa</taxon>
        <taxon>Chordata</taxon>
        <taxon>Craniata</taxon>
        <taxon>Vertebrata</taxon>
        <taxon>Euteleostomi</taxon>
        <taxon>Actinopterygii</taxon>
        <taxon>Neopterygii</taxon>
        <taxon>Teleostei</taxon>
        <taxon>Protacanthopterygii</taxon>
        <taxon>Salmoniformes</taxon>
        <taxon>Salmonidae</taxon>
        <taxon>Salmoninae</taxon>
        <taxon>Oncorhynchus</taxon>
    </lineage>
</organism>
<dbReference type="InterPro" id="IPR009048">
    <property type="entry name" value="A-macroglobulin_rcpt-bd"/>
</dbReference>
<accession>A0A060Z5F7</accession>
<evidence type="ECO:0000313" key="2">
    <source>
        <dbReference type="EMBL" id="CDQ96964.1"/>
    </source>
</evidence>
<gene>
    <name evidence="2" type="ORF">GSONMT00055898001</name>
</gene>
<dbReference type="Proteomes" id="UP000193380">
    <property type="component" value="Unassembled WGS sequence"/>
</dbReference>
<dbReference type="PaxDb" id="8022-A0A060Z5F7"/>
<reference evidence="2" key="2">
    <citation type="submission" date="2014-03" db="EMBL/GenBank/DDBJ databases">
        <authorList>
            <person name="Genoscope - CEA"/>
        </authorList>
    </citation>
    <scope>NUCLEOTIDE SEQUENCE</scope>
</reference>
<evidence type="ECO:0000313" key="3">
    <source>
        <dbReference type="Proteomes" id="UP000193380"/>
    </source>
</evidence>
<reference evidence="2" key="1">
    <citation type="journal article" date="2014" name="Nat. Commun.">
        <title>The rainbow trout genome provides novel insights into evolution after whole-genome duplication in vertebrates.</title>
        <authorList>
            <person name="Berthelot C."/>
            <person name="Brunet F."/>
            <person name="Chalopin D."/>
            <person name="Juanchich A."/>
            <person name="Bernard M."/>
            <person name="Noel B."/>
            <person name="Bento P."/>
            <person name="Da Silva C."/>
            <person name="Labadie K."/>
            <person name="Alberti A."/>
            <person name="Aury J.M."/>
            <person name="Louis A."/>
            <person name="Dehais P."/>
            <person name="Bardou P."/>
            <person name="Montfort J."/>
            <person name="Klopp C."/>
            <person name="Cabau C."/>
            <person name="Gaspin C."/>
            <person name="Thorgaard G.H."/>
            <person name="Boussaha M."/>
            <person name="Quillet E."/>
            <person name="Guyomard R."/>
            <person name="Galiana D."/>
            <person name="Bobe J."/>
            <person name="Volff J.N."/>
            <person name="Genet C."/>
            <person name="Wincker P."/>
            <person name="Jaillon O."/>
            <person name="Roest Crollius H."/>
            <person name="Guiguen Y."/>
        </authorList>
    </citation>
    <scope>NUCLEOTIDE SEQUENCE [LARGE SCALE GENOMIC DNA]</scope>
</reference>
<dbReference type="InterPro" id="IPR036595">
    <property type="entry name" value="A-macroglobulin_rcpt-bd_sf"/>
</dbReference>
<dbReference type="SMART" id="SM01361">
    <property type="entry name" value="A2M_recep"/>
    <property type="match status" value="1"/>
</dbReference>
<proteinExistence type="predicted"/>
<dbReference type="Gene3D" id="2.60.40.690">
    <property type="entry name" value="Alpha-macroglobulin, receptor-binding domain"/>
    <property type="match status" value="1"/>
</dbReference>
<dbReference type="AlphaFoldDB" id="A0A060Z5F7"/>
<dbReference type="Pfam" id="PF07677">
    <property type="entry name" value="A2M_recep"/>
    <property type="match status" value="1"/>
</dbReference>
<dbReference type="EMBL" id="FR928214">
    <property type="protein sequence ID" value="CDQ96964.1"/>
    <property type="molecule type" value="Genomic_DNA"/>
</dbReference>
<evidence type="ECO:0000259" key="1">
    <source>
        <dbReference type="SMART" id="SM01361"/>
    </source>
</evidence>
<feature type="domain" description="Alpha-macroglobulin receptor-binding" evidence="1">
    <location>
        <begin position="1"/>
        <end position="47"/>
    </location>
</feature>
<dbReference type="SUPFAM" id="SSF49410">
    <property type="entry name" value="Alpha-macroglobulin receptor domain"/>
    <property type="match status" value="1"/>
</dbReference>
<name>A0A060Z5F7_ONCMY</name>
<sequence length="52" mass="6141">MYLTELTSLPFHITLDIIQEFPVQNLKPAVVKIYDYYQPSDQAETEYVFPCK</sequence>
<dbReference type="GO" id="GO:0005576">
    <property type="term" value="C:extracellular region"/>
    <property type="evidence" value="ECO:0007669"/>
    <property type="project" value="InterPro"/>
</dbReference>